<reference evidence="2 3" key="1">
    <citation type="journal article" date="2013" name="Genome Announc.">
        <title>Draft Genome Sequence of Rhodococcus opacus Strain M213 Shows a Diverse Catabolic Potential.</title>
        <authorList>
            <person name="Pathak A."/>
            <person name="Green S.J."/>
            <person name="Ogram A."/>
            <person name="Chauhan A."/>
        </authorList>
    </citation>
    <scope>NUCLEOTIDE SEQUENCE [LARGE SCALE GENOMIC DNA]</scope>
    <source>
        <strain evidence="2 3">M213</strain>
    </source>
</reference>
<evidence type="ECO:0000313" key="3">
    <source>
        <dbReference type="Proteomes" id="UP000005951"/>
    </source>
</evidence>
<keyword evidence="1" id="KW-0472">Membrane</keyword>
<gene>
    <name evidence="2" type="ORF">WSS_A32600</name>
</gene>
<dbReference type="AlphaFoldDB" id="K8XJ82"/>
<organism evidence="2 3">
    <name type="scientific">Rhodococcus opacus M213</name>
    <dbReference type="NCBI Taxonomy" id="1129896"/>
    <lineage>
        <taxon>Bacteria</taxon>
        <taxon>Bacillati</taxon>
        <taxon>Actinomycetota</taxon>
        <taxon>Actinomycetes</taxon>
        <taxon>Mycobacteriales</taxon>
        <taxon>Nocardiaceae</taxon>
        <taxon>Rhodococcus</taxon>
    </lineage>
</organism>
<evidence type="ECO:0000313" key="2">
    <source>
        <dbReference type="EMBL" id="EKT78367.1"/>
    </source>
</evidence>
<accession>K8XJ82</accession>
<proteinExistence type="predicted"/>
<dbReference type="Proteomes" id="UP000005951">
    <property type="component" value="Unassembled WGS sequence"/>
</dbReference>
<feature type="transmembrane region" description="Helical" evidence="1">
    <location>
        <begin position="133"/>
        <end position="153"/>
    </location>
</feature>
<keyword evidence="1" id="KW-0812">Transmembrane</keyword>
<dbReference type="RefSeq" id="WP_005262492.1">
    <property type="nucleotide sequence ID" value="NZ_AJYC02000107.1"/>
</dbReference>
<protein>
    <submittedName>
        <fullName evidence="2">Uncharacterized protein</fullName>
    </submittedName>
</protein>
<evidence type="ECO:0000256" key="1">
    <source>
        <dbReference type="SAM" id="Phobius"/>
    </source>
</evidence>
<keyword evidence="1" id="KW-1133">Transmembrane helix</keyword>
<dbReference type="EMBL" id="AJYC02000107">
    <property type="protein sequence ID" value="EKT78367.1"/>
    <property type="molecule type" value="Genomic_DNA"/>
</dbReference>
<comment type="caution">
    <text evidence="2">The sequence shown here is derived from an EMBL/GenBank/DDBJ whole genome shotgun (WGS) entry which is preliminary data.</text>
</comment>
<feature type="transmembrane region" description="Helical" evidence="1">
    <location>
        <begin position="56"/>
        <end position="77"/>
    </location>
</feature>
<sequence length="161" mass="17788">MDGPTSPPPPSLELLYQAVADRRLEYENLLWQVPALSLTAQAFLFSIALSQGNDSLARIGSSLLALVVSIISIMLMASHRQAELRDTRWLELFEQEELRAGQWGAHGEAFRARNENVDLDAGWAGTVMPLRHIFRAWVAGLGMFGLAAILVIVKTSLTLLF</sequence>
<name>K8XJ82_RHOOP</name>